<feature type="compositionally biased region" description="Acidic residues" evidence="1">
    <location>
        <begin position="230"/>
        <end position="244"/>
    </location>
</feature>
<organism evidence="3 4">
    <name type="scientific">Fragilariopsis cylindrus CCMP1102</name>
    <dbReference type="NCBI Taxonomy" id="635003"/>
    <lineage>
        <taxon>Eukaryota</taxon>
        <taxon>Sar</taxon>
        <taxon>Stramenopiles</taxon>
        <taxon>Ochrophyta</taxon>
        <taxon>Bacillariophyta</taxon>
        <taxon>Bacillariophyceae</taxon>
        <taxon>Bacillariophycidae</taxon>
        <taxon>Bacillariales</taxon>
        <taxon>Bacillariaceae</taxon>
        <taxon>Fragilariopsis</taxon>
    </lineage>
</organism>
<accession>A0A1E7F5N1</accession>
<keyword evidence="4" id="KW-1185">Reference proteome</keyword>
<dbReference type="KEGG" id="fcy:FRACYDRAFT_241785"/>
<dbReference type="Proteomes" id="UP000095751">
    <property type="component" value="Unassembled WGS sequence"/>
</dbReference>
<evidence type="ECO:0000313" key="4">
    <source>
        <dbReference type="Proteomes" id="UP000095751"/>
    </source>
</evidence>
<evidence type="ECO:0000256" key="1">
    <source>
        <dbReference type="SAM" id="MobiDB-lite"/>
    </source>
</evidence>
<sequence length="452" mass="51511">MMSSETDENIPVEAAVQLGFSVPFEDDDHRRFAGHNMPLWRDWDGGQLGGRPTWLNPKDIPQDYLTCKCCQIPLVFVCQIYCPCDDISPDAYHRTFYVFACPKSNSSNGCGKETTGTIRVLRTQLPKQNPYYPLEANELSTTHLPESWEVNLCRVCGQRGHGKCPVQGYHFCGRHHQKEHKKYIFNKKESSSDLESTFMPSVLTASELVVEEEPQVEKDEKSIEKAESPMFDDDDDDENDDEAGLDSNLEQADLNEMTGAGPETITKDDATMKFYDRIISIPNVNTQCLRYLRWPDQEQCLETTSPLWIRSDYRPNDADIPSCERCGAERRFEFQLMPQMLHYLLKNHEETERNKEDDKNTIKKEEIEALRAATNIIEQSEPEQVPPNLVDTTEKAVDAMRAKIMEGDTNKPNWGCVSVFTCTGSCGGLEVQEKSVLGAYTEEFAWKQPSLD</sequence>
<feature type="domain" description="Programmed cell death protein 2 C-terminal" evidence="2">
    <location>
        <begin position="271"/>
        <end position="350"/>
    </location>
</feature>
<dbReference type="OrthoDB" id="443682at2759"/>
<dbReference type="InterPro" id="IPR007320">
    <property type="entry name" value="PDCD2_C"/>
</dbReference>
<evidence type="ECO:0000259" key="2">
    <source>
        <dbReference type="Pfam" id="PF04194"/>
    </source>
</evidence>
<protein>
    <recommendedName>
        <fullName evidence="2">Programmed cell death protein 2 C-terminal domain-containing protein</fullName>
    </recommendedName>
</protein>
<gene>
    <name evidence="3" type="ORF">FRACYDRAFT_241785</name>
</gene>
<dbReference type="PANTHER" id="PTHR12298">
    <property type="entry name" value="PCDC2 PROGRAMMED CELL DEATH PROTEIN 2 -RELATED"/>
    <property type="match status" value="1"/>
</dbReference>
<dbReference type="GO" id="GO:0005737">
    <property type="term" value="C:cytoplasm"/>
    <property type="evidence" value="ECO:0007669"/>
    <property type="project" value="InterPro"/>
</dbReference>
<reference evidence="3 4" key="1">
    <citation type="submission" date="2016-09" db="EMBL/GenBank/DDBJ databases">
        <title>Extensive genetic diversity and differential bi-allelic expression allows diatom success in the polar Southern Ocean.</title>
        <authorList>
            <consortium name="DOE Joint Genome Institute"/>
            <person name="Mock T."/>
            <person name="Otillar R.P."/>
            <person name="Strauss J."/>
            <person name="Dupont C."/>
            <person name="Frickenhaus S."/>
            <person name="Maumus F."/>
            <person name="Mcmullan M."/>
            <person name="Sanges R."/>
            <person name="Schmutz J."/>
            <person name="Toseland A."/>
            <person name="Valas R."/>
            <person name="Veluchamy A."/>
            <person name="Ward B.J."/>
            <person name="Allen A."/>
            <person name="Barry K."/>
            <person name="Falciatore A."/>
            <person name="Ferrante M."/>
            <person name="Fortunato A.E."/>
            <person name="Gloeckner G."/>
            <person name="Gruber A."/>
            <person name="Hipkin R."/>
            <person name="Janech M."/>
            <person name="Kroth P."/>
            <person name="Leese F."/>
            <person name="Lindquist E."/>
            <person name="Lyon B.R."/>
            <person name="Martin J."/>
            <person name="Mayer C."/>
            <person name="Parker M."/>
            <person name="Quesneville H."/>
            <person name="Raymond J."/>
            <person name="Uhlig C."/>
            <person name="Valentin K.U."/>
            <person name="Worden A.Z."/>
            <person name="Armbrust E.V."/>
            <person name="Bowler C."/>
            <person name="Green B."/>
            <person name="Moulton V."/>
            <person name="Van Oosterhout C."/>
            <person name="Grigoriev I."/>
        </authorList>
    </citation>
    <scope>NUCLEOTIDE SEQUENCE [LARGE SCALE GENOMIC DNA]</scope>
    <source>
        <strain evidence="3 4">CCMP1102</strain>
    </source>
</reference>
<dbReference type="PANTHER" id="PTHR12298:SF4">
    <property type="entry name" value="PROGRAMMED CELL DEATH PROTEIN 2"/>
    <property type="match status" value="1"/>
</dbReference>
<name>A0A1E7F5N1_9STRA</name>
<dbReference type="EMBL" id="KV784361">
    <property type="protein sequence ID" value="OEU13450.1"/>
    <property type="molecule type" value="Genomic_DNA"/>
</dbReference>
<dbReference type="AlphaFoldDB" id="A0A1E7F5N1"/>
<proteinExistence type="predicted"/>
<evidence type="ECO:0000313" key="3">
    <source>
        <dbReference type="EMBL" id="OEU13450.1"/>
    </source>
</evidence>
<feature type="region of interest" description="Disordered" evidence="1">
    <location>
        <begin position="211"/>
        <end position="265"/>
    </location>
</feature>
<feature type="compositionally biased region" description="Basic and acidic residues" evidence="1">
    <location>
        <begin position="215"/>
        <end position="227"/>
    </location>
</feature>
<dbReference type="Pfam" id="PF04194">
    <property type="entry name" value="PDCD2_C"/>
    <property type="match status" value="1"/>
</dbReference>
<dbReference type="InParanoid" id="A0A1E7F5N1"/>